<evidence type="ECO:0000313" key="3">
    <source>
        <dbReference type="Proteomes" id="UP000061382"/>
    </source>
</evidence>
<dbReference type="Proteomes" id="UP000061382">
    <property type="component" value="Chromosome"/>
</dbReference>
<organism evidence="2 3">
    <name type="scientific">Rufibacter tibetensis</name>
    <dbReference type="NCBI Taxonomy" id="512763"/>
    <lineage>
        <taxon>Bacteria</taxon>
        <taxon>Pseudomonadati</taxon>
        <taxon>Bacteroidota</taxon>
        <taxon>Cytophagia</taxon>
        <taxon>Cytophagales</taxon>
        <taxon>Hymenobacteraceae</taxon>
        <taxon>Rufibacter</taxon>
    </lineage>
</organism>
<name>A0A0P0C5M1_9BACT</name>
<dbReference type="KEGG" id="rti:DC20_17865"/>
<dbReference type="PATRIC" id="fig|512763.3.peg.3928"/>
<keyword evidence="1" id="KW-1133">Transmembrane helix</keyword>
<feature type="transmembrane region" description="Helical" evidence="1">
    <location>
        <begin position="7"/>
        <end position="23"/>
    </location>
</feature>
<dbReference type="OrthoDB" id="894394at2"/>
<dbReference type="RefSeq" id="WP_062545074.1">
    <property type="nucleotide sequence ID" value="NZ_CP012643.1"/>
</dbReference>
<protein>
    <submittedName>
        <fullName evidence="2">Uncharacterized protein</fullName>
    </submittedName>
</protein>
<keyword evidence="1" id="KW-0812">Transmembrane</keyword>
<dbReference type="EMBL" id="CP012643">
    <property type="protein sequence ID" value="ALJ00493.1"/>
    <property type="molecule type" value="Genomic_DNA"/>
</dbReference>
<proteinExistence type="predicted"/>
<keyword evidence="3" id="KW-1185">Reference proteome</keyword>
<accession>A0A0P0C5M1</accession>
<reference evidence="2 3" key="1">
    <citation type="submission" date="2015-08" db="EMBL/GenBank/DDBJ databases">
        <title>Complete genome sequence of Rufibacter tibetensis strain 1351t, a radiation-resistant bacterium from tibet plateau.</title>
        <authorList>
            <person name="Dai J."/>
        </authorList>
    </citation>
    <scope>NUCLEOTIDE SEQUENCE [LARGE SCALE GENOMIC DNA]</scope>
    <source>
        <strain evidence="2 3">1351</strain>
    </source>
</reference>
<evidence type="ECO:0000256" key="1">
    <source>
        <dbReference type="SAM" id="Phobius"/>
    </source>
</evidence>
<gene>
    <name evidence="2" type="ORF">DC20_17865</name>
</gene>
<feature type="transmembrane region" description="Helical" evidence="1">
    <location>
        <begin position="61"/>
        <end position="80"/>
    </location>
</feature>
<keyword evidence="1" id="KW-0472">Membrane</keyword>
<sequence>MVKRYNIILGLALLVAVGAGYYFNHNRYFHRTAGEEITRTVYEALESKNDWRVEWHYNYDAGFTAGLSTLGIGLIFTGLISRKRIGFAKSNLTQKRFS</sequence>
<dbReference type="AlphaFoldDB" id="A0A0P0C5M1"/>
<evidence type="ECO:0000313" key="2">
    <source>
        <dbReference type="EMBL" id="ALJ00493.1"/>
    </source>
</evidence>